<feature type="compositionally biased region" description="Basic residues" evidence="3">
    <location>
        <begin position="143"/>
        <end position="160"/>
    </location>
</feature>
<dbReference type="InterPro" id="IPR036390">
    <property type="entry name" value="WH_DNA-bd_sf"/>
</dbReference>
<comment type="caution">
    <text evidence="5">The sequence shown here is derived from an EMBL/GenBank/DDBJ whole genome shotgun (WGS) entry which is preliminary data.</text>
</comment>
<accession>A0A7J6X0P6</accession>
<dbReference type="Proteomes" id="UP000554482">
    <property type="component" value="Unassembled WGS sequence"/>
</dbReference>
<dbReference type="Gene3D" id="1.10.10.10">
    <property type="entry name" value="Winged helix-like DNA-binding domain superfamily/Winged helix DNA-binding domain"/>
    <property type="match status" value="1"/>
</dbReference>
<dbReference type="SUPFAM" id="SSF46785">
    <property type="entry name" value="Winged helix' DNA-binding domain"/>
    <property type="match status" value="1"/>
</dbReference>
<evidence type="ECO:0000256" key="2">
    <source>
        <dbReference type="PROSITE-ProRule" id="PRU00332"/>
    </source>
</evidence>
<feature type="region of interest" description="Disordered" evidence="3">
    <location>
        <begin position="230"/>
        <end position="252"/>
    </location>
</feature>
<feature type="domain" description="HTH La-type RNA-binding" evidence="4">
    <location>
        <begin position="349"/>
        <end position="438"/>
    </location>
</feature>
<feature type="region of interest" description="Disordered" evidence="3">
    <location>
        <begin position="100"/>
        <end position="173"/>
    </location>
</feature>
<feature type="compositionally biased region" description="Pro residues" evidence="3">
    <location>
        <begin position="163"/>
        <end position="173"/>
    </location>
</feature>
<evidence type="ECO:0000313" key="5">
    <source>
        <dbReference type="EMBL" id="KAF5202617.1"/>
    </source>
</evidence>
<reference evidence="5 6" key="1">
    <citation type="submission" date="2020-06" db="EMBL/GenBank/DDBJ databases">
        <title>Transcriptomic and genomic resources for Thalictrum thalictroides and T. hernandezii: Facilitating candidate gene discovery in an emerging model plant lineage.</title>
        <authorList>
            <person name="Arias T."/>
            <person name="Riano-Pachon D.M."/>
            <person name="Di Stilio V.S."/>
        </authorList>
    </citation>
    <scope>NUCLEOTIDE SEQUENCE [LARGE SCALE GENOMIC DNA]</scope>
    <source>
        <strain evidence="6">cv. WT478/WT964</strain>
        <tissue evidence="5">Leaves</tissue>
    </source>
</reference>
<dbReference type="InterPro" id="IPR036388">
    <property type="entry name" value="WH-like_DNA-bd_sf"/>
</dbReference>
<protein>
    <submittedName>
        <fullName evidence="5">La-related protein 1A</fullName>
    </submittedName>
</protein>
<feature type="region of interest" description="Disordered" evidence="3">
    <location>
        <begin position="569"/>
        <end position="599"/>
    </location>
</feature>
<evidence type="ECO:0000259" key="4">
    <source>
        <dbReference type="PROSITE" id="PS50961"/>
    </source>
</evidence>
<dbReference type="CDD" id="cd07323">
    <property type="entry name" value="LAM"/>
    <property type="match status" value="1"/>
</dbReference>
<dbReference type="GO" id="GO:0003723">
    <property type="term" value="F:RNA binding"/>
    <property type="evidence" value="ECO:0007669"/>
    <property type="project" value="UniProtKB-UniRule"/>
</dbReference>
<dbReference type="Pfam" id="PF05383">
    <property type="entry name" value="La"/>
    <property type="match status" value="1"/>
</dbReference>
<dbReference type="PANTHER" id="PTHR22792:SF101">
    <property type="entry name" value="LA-RELATED PROTEIN 1A"/>
    <property type="match status" value="1"/>
</dbReference>
<proteinExistence type="predicted"/>
<keyword evidence="6" id="KW-1185">Reference proteome</keyword>
<sequence>MESISLSLEFNGLSSTEDSVKGFPFKSLSNGVSDKKEAEKMVLVETNVGDQKDQIATPLSPWKKPSAEGKGAEAALPVMGAESWPALDEVRPIGKKFDSPAPAATTTAPAAAQKRAVSATVTHTPVQGPVGRKYNGSANSNPSHKHTPLHHQKAGFKRNHPPNNIPPFPVQIPYQQPPIPPVFHTVVPAPHIPVRDFAYRSTPGPFPHLEPCMVKPGCEAPIQSFVAPGHAGGHDAGRGFQPPPRGDSSAYANNINSRRYDIQEHGARFNQTWRHRGINPADNVNAPMAFIRPPPPFFGPAPGFMSGPGFPGPPSMYYIPAGHPDSIRGPRYIPHPPHPPHPGLPIPPSPEMLSLRALVVNQIEYYFSYENLQKDHHLLSLMNDQGWVAISKIADFNRVKSMTTSIPFILDALQSSIMVEVQGDKVRKRDDWSKWVVASGQDTSSNLQVSAGHVDEKVTVSIRDNECHEGHAEDISDHRLELLSNNRSMLEALPSNKDIPKVVDESSSKFNKDNLLNDAEACQEQSRDLGVVNTSESSLESNFSQITASSINDCDMENTCSSRCSRSESAEVTAKSTNHTDHERESSITVQKRGGLSKKRGGLSKVFADESAEFLGEQNTFMLDEELELEQSTSRKDHIASTRR</sequence>
<dbReference type="SMART" id="SM00715">
    <property type="entry name" value="LA"/>
    <property type="match status" value="1"/>
</dbReference>
<dbReference type="PROSITE" id="PS50961">
    <property type="entry name" value="HTH_LA"/>
    <property type="match status" value="1"/>
</dbReference>
<evidence type="ECO:0000256" key="3">
    <source>
        <dbReference type="SAM" id="MobiDB-lite"/>
    </source>
</evidence>
<dbReference type="OrthoDB" id="340227at2759"/>
<dbReference type="InterPro" id="IPR045180">
    <property type="entry name" value="La_dom_prot"/>
</dbReference>
<keyword evidence="1 2" id="KW-0694">RNA-binding</keyword>
<dbReference type="PANTHER" id="PTHR22792">
    <property type="entry name" value="LUPUS LA PROTEIN-RELATED"/>
    <property type="match status" value="1"/>
</dbReference>
<feature type="compositionally biased region" description="Low complexity" evidence="3">
    <location>
        <begin position="100"/>
        <end position="112"/>
    </location>
</feature>
<dbReference type="EMBL" id="JABWDY010007848">
    <property type="protein sequence ID" value="KAF5202617.1"/>
    <property type="molecule type" value="Genomic_DNA"/>
</dbReference>
<dbReference type="InterPro" id="IPR006630">
    <property type="entry name" value="La_HTH"/>
</dbReference>
<evidence type="ECO:0000256" key="1">
    <source>
        <dbReference type="ARBA" id="ARBA00022884"/>
    </source>
</evidence>
<feature type="region of interest" description="Disordered" evidence="3">
    <location>
        <begin position="625"/>
        <end position="644"/>
    </location>
</feature>
<name>A0A7J6X0P6_THATH</name>
<feature type="compositionally biased region" description="Basic and acidic residues" evidence="3">
    <location>
        <begin position="633"/>
        <end position="644"/>
    </location>
</feature>
<organism evidence="5 6">
    <name type="scientific">Thalictrum thalictroides</name>
    <name type="common">Rue-anemone</name>
    <name type="synonym">Anemone thalictroides</name>
    <dbReference type="NCBI Taxonomy" id="46969"/>
    <lineage>
        <taxon>Eukaryota</taxon>
        <taxon>Viridiplantae</taxon>
        <taxon>Streptophyta</taxon>
        <taxon>Embryophyta</taxon>
        <taxon>Tracheophyta</taxon>
        <taxon>Spermatophyta</taxon>
        <taxon>Magnoliopsida</taxon>
        <taxon>Ranunculales</taxon>
        <taxon>Ranunculaceae</taxon>
        <taxon>Thalictroideae</taxon>
        <taxon>Thalictrum</taxon>
    </lineage>
</organism>
<dbReference type="AlphaFoldDB" id="A0A7J6X0P6"/>
<gene>
    <name evidence="5" type="ORF">FRX31_007796</name>
</gene>
<evidence type="ECO:0000313" key="6">
    <source>
        <dbReference type="Proteomes" id="UP000554482"/>
    </source>
</evidence>